<dbReference type="Gene3D" id="1.20.5.1030">
    <property type="entry name" value="Preprotein translocase secy subunit"/>
    <property type="match status" value="1"/>
</dbReference>
<dbReference type="HAMAP" id="MF_00422">
    <property type="entry name" value="SecE"/>
    <property type="match status" value="1"/>
</dbReference>
<evidence type="ECO:0000256" key="3">
    <source>
        <dbReference type="ARBA" id="ARBA00022475"/>
    </source>
</evidence>
<dbReference type="EMBL" id="DVKS01000036">
    <property type="protein sequence ID" value="HIT40851.1"/>
    <property type="molecule type" value="Genomic_DNA"/>
</dbReference>
<organism evidence="11 12">
    <name type="scientific">Candidatus Caccovicinus merdipullorum</name>
    <dbReference type="NCBI Taxonomy" id="2840724"/>
    <lineage>
        <taxon>Bacteria</taxon>
        <taxon>Bacillati</taxon>
        <taxon>Bacillota</taxon>
        <taxon>Clostridia</taxon>
        <taxon>Eubacteriales</taxon>
        <taxon>Candidatus Caccovicinus</taxon>
    </lineage>
</organism>
<dbReference type="GO" id="GO:0005886">
    <property type="term" value="C:plasma membrane"/>
    <property type="evidence" value="ECO:0007669"/>
    <property type="project" value="UniProtKB-SubCell"/>
</dbReference>
<dbReference type="GO" id="GO:0065002">
    <property type="term" value="P:intracellular protein transmembrane transport"/>
    <property type="evidence" value="ECO:0007669"/>
    <property type="project" value="UniProtKB-UniRule"/>
</dbReference>
<evidence type="ECO:0000256" key="9">
    <source>
        <dbReference type="HAMAP-Rule" id="MF_00422"/>
    </source>
</evidence>
<dbReference type="InterPro" id="IPR005807">
    <property type="entry name" value="SecE_bac"/>
</dbReference>
<dbReference type="InterPro" id="IPR038379">
    <property type="entry name" value="SecE_sf"/>
</dbReference>
<comment type="subcellular location">
    <subcellularLocation>
        <location evidence="9">Cell membrane</location>
        <topology evidence="9">Single-pass membrane protein</topology>
    </subcellularLocation>
    <subcellularLocation>
        <location evidence="1">Membrane</location>
    </subcellularLocation>
</comment>
<evidence type="ECO:0000256" key="1">
    <source>
        <dbReference type="ARBA" id="ARBA00004370"/>
    </source>
</evidence>
<gene>
    <name evidence="9 11" type="primary">secE</name>
    <name evidence="11" type="ORF">IAB60_01935</name>
</gene>
<dbReference type="GO" id="GO:0009306">
    <property type="term" value="P:protein secretion"/>
    <property type="evidence" value="ECO:0007669"/>
    <property type="project" value="UniProtKB-UniRule"/>
</dbReference>
<comment type="subunit">
    <text evidence="9">Component of the Sec protein translocase complex. Heterotrimer consisting of SecY, SecE and SecG subunits. The heterotrimers can form oligomers, although 1 heterotrimer is thought to be able to translocate proteins. Interacts with the ribosome. Interacts with SecDF, and other proteins may be involved. Interacts with SecA.</text>
</comment>
<dbReference type="AlphaFoldDB" id="A0A9D1GHD2"/>
<dbReference type="GO" id="GO:0008320">
    <property type="term" value="F:protein transmembrane transporter activity"/>
    <property type="evidence" value="ECO:0007669"/>
    <property type="project" value="UniProtKB-UniRule"/>
</dbReference>
<accession>A0A9D1GHD2</accession>
<feature type="transmembrane region" description="Helical" evidence="9">
    <location>
        <begin position="50"/>
        <end position="70"/>
    </location>
</feature>
<dbReference type="NCBIfam" id="TIGR00964">
    <property type="entry name" value="secE_bact"/>
    <property type="match status" value="1"/>
</dbReference>
<keyword evidence="2 9" id="KW-0813">Transport</keyword>
<evidence type="ECO:0000313" key="12">
    <source>
        <dbReference type="Proteomes" id="UP000886860"/>
    </source>
</evidence>
<comment type="similarity">
    <text evidence="9">Belongs to the SecE/SEC61-gamma family.</text>
</comment>
<dbReference type="Proteomes" id="UP000886860">
    <property type="component" value="Unassembled WGS sequence"/>
</dbReference>
<proteinExistence type="inferred from homology"/>
<evidence type="ECO:0000313" key="11">
    <source>
        <dbReference type="EMBL" id="HIT40851.1"/>
    </source>
</evidence>
<keyword evidence="8 9" id="KW-0472">Membrane</keyword>
<evidence type="ECO:0000256" key="5">
    <source>
        <dbReference type="ARBA" id="ARBA00022927"/>
    </source>
</evidence>
<dbReference type="PANTHER" id="PTHR33910">
    <property type="entry name" value="PROTEIN TRANSLOCASE SUBUNIT SECE"/>
    <property type="match status" value="1"/>
</dbReference>
<dbReference type="GO" id="GO:0006605">
    <property type="term" value="P:protein targeting"/>
    <property type="evidence" value="ECO:0007669"/>
    <property type="project" value="UniProtKB-UniRule"/>
</dbReference>
<evidence type="ECO:0000256" key="7">
    <source>
        <dbReference type="ARBA" id="ARBA00023010"/>
    </source>
</evidence>
<keyword evidence="7 9" id="KW-0811">Translocation</keyword>
<keyword evidence="6 9" id="KW-1133">Transmembrane helix</keyword>
<evidence type="ECO:0000256" key="2">
    <source>
        <dbReference type="ARBA" id="ARBA00022448"/>
    </source>
</evidence>
<name>A0A9D1GHD2_9FIRM</name>
<evidence type="ECO:0000256" key="6">
    <source>
        <dbReference type="ARBA" id="ARBA00022989"/>
    </source>
</evidence>
<dbReference type="Pfam" id="PF00584">
    <property type="entry name" value="SecE"/>
    <property type="match status" value="1"/>
</dbReference>
<keyword evidence="5 9" id="KW-0653">Protein transport</keyword>
<reference evidence="11" key="1">
    <citation type="submission" date="2020-10" db="EMBL/GenBank/DDBJ databases">
        <authorList>
            <person name="Gilroy R."/>
        </authorList>
    </citation>
    <scope>NUCLEOTIDE SEQUENCE</scope>
    <source>
        <strain evidence="11">CHK123-3438</strain>
    </source>
</reference>
<dbReference type="GO" id="GO:0043952">
    <property type="term" value="P:protein transport by the Sec complex"/>
    <property type="evidence" value="ECO:0007669"/>
    <property type="project" value="UniProtKB-UniRule"/>
</dbReference>
<dbReference type="PANTHER" id="PTHR33910:SF1">
    <property type="entry name" value="PROTEIN TRANSLOCASE SUBUNIT SECE"/>
    <property type="match status" value="1"/>
</dbReference>
<sequence>MAENVAAKTQDKAEKKSEKKPRRKSYWKGLKAEFKKIVWPDRETVTKQTIVVLLVSLALGIIIGVMDMIFKFGINLII</sequence>
<evidence type="ECO:0000256" key="8">
    <source>
        <dbReference type="ARBA" id="ARBA00023136"/>
    </source>
</evidence>
<keyword evidence="3 9" id="KW-1003">Cell membrane</keyword>
<comment type="function">
    <text evidence="9">Essential subunit of the Sec protein translocation channel SecYEG. Clamps together the 2 halves of SecY. May contact the channel plug during translocation.</text>
</comment>
<comment type="caution">
    <text evidence="11">The sequence shown here is derived from an EMBL/GenBank/DDBJ whole genome shotgun (WGS) entry which is preliminary data.</text>
</comment>
<evidence type="ECO:0000256" key="10">
    <source>
        <dbReference type="SAM" id="MobiDB-lite"/>
    </source>
</evidence>
<protein>
    <recommendedName>
        <fullName evidence="9">Protein translocase subunit SecE</fullName>
    </recommendedName>
</protein>
<reference evidence="11" key="2">
    <citation type="journal article" date="2021" name="PeerJ">
        <title>Extensive microbial diversity within the chicken gut microbiome revealed by metagenomics and culture.</title>
        <authorList>
            <person name="Gilroy R."/>
            <person name="Ravi A."/>
            <person name="Getino M."/>
            <person name="Pursley I."/>
            <person name="Horton D.L."/>
            <person name="Alikhan N.F."/>
            <person name="Baker D."/>
            <person name="Gharbi K."/>
            <person name="Hall N."/>
            <person name="Watson M."/>
            <person name="Adriaenssens E.M."/>
            <person name="Foster-Nyarko E."/>
            <person name="Jarju S."/>
            <person name="Secka A."/>
            <person name="Antonio M."/>
            <person name="Oren A."/>
            <person name="Chaudhuri R.R."/>
            <person name="La Ragione R."/>
            <person name="Hildebrand F."/>
            <person name="Pallen M.J."/>
        </authorList>
    </citation>
    <scope>NUCLEOTIDE SEQUENCE</scope>
    <source>
        <strain evidence="11">CHK123-3438</strain>
    </source>
</reference>
<keyword evidence="4 9" id="KW-0812">Transmembrane</keyword>
<dbReference type="InterPro" id="IPR001901">
    <property type="entry name" value="Translocase_SecE/Sec61-g"/>
</dbReference>
<evidence type="ECO:0000256" key="4">
    <source>
        <dbReference type="ARBA" id="ARBA00022692"/>
    </source>
</evidence>
<feature type="region of interest" description="Disordered" evidence="10">
    <location>
        <begin position="1"/>
        <end position="24"/>
    </location>
</feature>